<evidence type="ECO:0008006" key="3">
    <source>
        <dbReference type="Google" id="ProtNLM"/>
    </source>
</evidence>
<evidence type="ECO:0000313" key="2">
    <source>
        <dbReference type="Proteomes" id="UP000184364"/>
    </source>
</evidence>
<dbReference type="AlphaFoldDB" id="A0A1M7ITI6"/>
<name>A0A1M7ITI6_9FLAO</name>
<dbReference type="InterPro" id="IPR019861">
    <property type="entry name" value="PorP/SprF_Bacteroidetes"/>
</dbReference>
<proteinExistence type="predicted"/>
<dbReference type="Pfam" id="PF11751">
    <property type="entry name" value="PorP_SprF"/>
    <property type="match status" value="1"/>
</dbReference>
<organism evidence="1 2">
    <name type="scientific">Chryseobacterium polytrichastri</name>
    <dbReference type="NCBI Taxonomy" id="1302687"/>
    <lineage>
        <taxon>Bacteria</taxon>
        <taxon>Pseudomonadati</taxon>
        <taxon>Bacteroidota</taxon>
        <taxon>Flavobacteriia</taxon>
        <taxon>Flavobacteriales</taxon>
        <taxon>Weeksellaceae</taxon>
        <taxon>Chryseobacterium group</taxon>
        <taxon>Chryseobacterium</taxon>
    </lineage>
</organism>
<reference evidence="2" key="1">
    <citation type="submission" date="2016-11" db="EMBL/GenBank/DDBJ databases">
        <authorList>
            <person name="Varghese N."/>
            <person name="Submissions S."/>
        </authorList>
    </citation>
    <scope>NUCLEOTIDE SEQUENCE [LARGE SCALE GENOMIC DNA]</scope>
    <source>
        <strain evidence="2">DSM 26899</strain>
    </source>
</reference>
<gene>
    <name evidence="1" type="ORF">SAMN05444267_10489</name>
</gene>
<dbReference type="EMBL" id="FRAV01000048">
    <property type="protein sequence ID" value="SHM43928.1"/>
    <property type="molecule type" value="Genomic_DNA"/>
</dbReference>
<accession>A0A1M7ITI6</accession>
<evidence type="ECO:0000313" key="1">
    <source>
        <dbReference type="EMBL" id="SHM43928.1"/>
    </source>
</evidence>
<sequence>MYRGVENYKDIIDLGAQFQCWDDQFFMNAMYHSTHSVTLGVGTWYQKQLRILCLYSTGTSDLRKYSNGEFEIALQYQLRY</sequence>
<keyword evidence="2" id="KW-1185">Reference proteome</keyword>
<protein>
    <recommendedName>
        <fullName evidence="3">Type IX secretion system membrane protein, PorP/SprF family</fullName>
    </recommendedName>
</protein>
<dbReference type="Proteomes" id="UP000184364">
    <property type="component" value="Unassembled WGS sequence"/>
</dbReference>